<dbReference type="OrthoDB" id="9801450at2"/>
<dbReference type="PANTHER" id="PTHR36455">
    <property type="match status" value="1"/>
</dbReference>
<evidence type="ECO:0000313" key="6">
    <source>
        <dbReference type="EMBL" id="KIF81633.1"/>
    </source>
</evidence>
<dbReference type="RefSeq" id="WP_040038456.1">
    <property type="nucleotide sequence ID" value="NZ_JWJG01000001.1"/>
</dbReference>
<dbReference type="AlphaFoldDB" id="A0A0C2BU06"/>
<sequence>MFRLDPALKVFLHREPVDGRKNINGLAALVEQGLGLDPFARAVYVFSNKRRDRIKLLLWDRTGFWLLFKRLEADRFVWPKASAVVELSVEQLQWLLDGIDLEAMRGHPVRHYRRTA</sequence>
<reference evidence="5 9" key="1">
    <citation type="submission" date="2014-12" db="EMBL/GenBank/DDBJ databases">
        <title>Denitrispirillum autotrophicum gen. nov., sp. nov., Denitrifying, Facultatively Autotrophic Bacteria Isolated from Rice Paddy Soil.</title>
        <authorList>
            <person name="Ishii S."/>
            <person name="Ashida N."/>
            <person name="Ohno H."/>
            <person name="Otsuka S."/>
            <person name="Yokota A."/>
            <person name="Senoo K."/>
        </authorList>
    </citation>
    <scope>NUCLEOTIDE SEQUENCE [LARGE SCALE GENOMIC DNA]</scope>
    <source>
        <strain evidence="5 9">TSA66</strain>
    </source>
</reference>
<comment type="caution">
    <text evidence="5">The sequence shown here is derived from an EMBL/GenBank/DDBJ whole genome shotgun (WGS) entry which is preliminary data.</text>
</comment>
<dbReference type="Proteomes" id="UP000031572">
    <property type="component" value="Unassembled WGS sequence"/>
</dbReference>
<evidence type="ECO:0000313" key="2">
    <source>
        <dbReference type="EMBL" id="KIF80451.1"/>
    </source>
</evidence>
<dbReference type="EMBL" id="JWJG01000028">
    <property type="protein sequence ID" value="KIF80611.1"/>
    <property type="molecule type" value="Genomic_DNA"/>
</dbReference>
<evidence type="ECO:0000313" key="4">
    <source>
        <dbReference type="EMBL" id="KIF81315.1"/>
    </source>
</evidence>
<name>A0A0C2BU06_9BURK</name>
<protein>
    <submittedName>
        <fullName evidence="5">Transposase</fullName>
    </submittedName>
</protein>
<gene>
    <name evidence="8" type="ORF">TSA66_00010</name>
    <name evidence="1" type="ORF">TSA66_05440</name>
    <name evidence="2" type="ORF">TSA66_05875</name>
    <name evidence="3" type="ORF">TSA66_06995</name>
    <name evidence="4" type="ORF">TSA66_11555</name>
    <name evidence="5" type="ORF">TSA66_13110</name>
    <name evidence="6" type="ORF">TSA66_13875</name>
    <name evidence="7" type="ORF">TSA66_16210</name>
</gene>
<dbReference type="EMBL" id="JWJG01000028">
    <property type="protein sequence ID" value="KIF81994.1"/>
    <property type="molecule type" value="Genomic_DNA"/>
</dbReference>
<evidence type="ECO:0000313" key="7">
    <source>
        <dbReference type="EMBL" id="KIF81994.1"/>
    </source>
</evidence>
<keyword evidence="9" id="KW-1185">Reference proteome</keyword>
<dbReference type="EMBL" id="JWJG01000001">
    <property type="protein sequence ID" value="KIF84208.1"/>
    <property type="molecule type" value="Genomic_DNA"/>
</dbReference>
<dbReference type="EMBL" id="JWJG01000028">
    <property type="protein sequence ID" value="KIF80451.1"/>
    <property type="molecule type" value="Genomic_DNA"/>
</dbReference>
<evidence type="ECO:0000313" key="3">
    <source>
        <dbReference type="EMBL" id="KIF80611.1"/>
    </source>
</evidence>
<evidence type="ECO:0000313" key="9">
    <source>
        <dbReference type="Proteomes" id="UP000031572"/>
    </source>
</evidence>
<organism evidence="5 9">
    <name type="scientific">Noviherbaspirillum autotrophicum</name>
    <dbReference type="NCBI Taxonomy" id="709839"/>
    <lineage>
        <taxon>Bacteria</taxon>
        <taxon>Pseudomonadati</taxon>
        <taxon>Pseudomonadota</taxon>
        <taxon>Betaproteobacteria</taxon>
        <taxon>Burkholderiales</taxon>
        <taxon>Oxalobacteraceae</taxon>
        <taxon>Noviherbaspirillum</taxon>
    </lineage>
</organism>
<dbReference type="Pfam" id="PF05717">
    <property type="entry name" value="TnpB_IS66"/>
    <property type="match status" value="1"/>
</dbReference>
<evidence type="ECO:0000313" key="1">
    <source>
        <dbReference type="EMBL" id="KIF80388.1"/>
    </source>
</evidence>
<proteinExistence type="predicted"/>
<evidence type="ECO:0000313" key="5">
    <source>
        <dbReference type="EMBL" id="KIF81531.1"/>
    </source>
</evidence>
<dbReference type="EMBL" id="JWJG01000028">
    <property type="protein sequence ID" value="KIF81531.1"/>
    <property type="molecule type" value="Genomic_DNA"/>
</dbReference>
<dbReference type="PANTHER" id="PTHR36455:SF1">
    <property type="entry name" value="BLR8292 PROTEIN"/>
    <property type="match status" value="1"/>
</dbReference>
<dbReference type="NCBIfam" id="NF033819">
    <property type="entry name" value="IS66_TnpB"/>
    <property type="match status" value="1"/>
</dbReference>
<dbReference type="EMBL" id="JWJG01000028">
    <property type="protein sequence ID" value="KIF80388.1"/>
    <property type="molecule type" value="Genomic_DNA"/>
</dbReference>
<evidence type="ECO:0000313" key="8">
    <source>
        <dbReference type="EMBL" id="KIF84208.1"/>
    </source>
</evidence>
<dbReference type="EMBL" id="JWJG01000028">
    <property type="protein sequence ID" value="KIF81315.1"/>
    <property type="molecule type" value="Genomic_DNA"/>
</dbReference>
<dbReference type="InterPro" id="IPR008878">
    <property type="entry name" value="Transposase_IS66_Orf2"/>
</dbReference>
<dbReference type="STRING" id="709839.TSA66_00010"/>
<accession>A0A0C2BU06</accession>
<dbReference type="EMBL" id="JWJG01000028">
    <property type="protein sequence ID" value="KIF81633.1"/>
    <property type="molecule type" value="Genomic_DNA"/>
</dbReference>